<feature type="transmembrane region" description="Helical" evidence="2">
    <location>
        <begin position="378"/>
        <end position="404"/>
    </location>
</feature>
<feature type="compositionally biased region" description="Basic and acidic residues" evidence="1">
    <location>
        <begin position="354"/>
        <end position="371"/>
    </location>
</feature>
<proteinExistence type="predicted"/>
<keyword evidence="2" id="KW-0472">Membrane</keyword>
<dbReference type="EMBL" id="FWXD01000016">
    <property type="protein sequence ID" value="SMC27318.1"/>
    <property type="molecule type" value="Genomic_DNA"/>
</dbReference>
<keyword evidence="2" id="KW-0812">Transmembrane</keyword>
<reference evidence="3 4" key="1">
    <citation type="submission" date="2017-04" db="EMBL/GenBank/DDBJ databases">
        <authorList>
            <person name="Afonso C.L."/>
            <person name="Miller P.J."/>
            <person name="Scott M.A."/>
            <person name="Spackman E."/>
            <person name="Goraichik I."/>
            <person name="Dimitrov K.M."/>
            <person name="Suarez D.L."/>
            <person name="Swayne D.E."/>
        </authorList>
    </citation>
    <scope>NUCLEOTIDE SEQUENCE [LARGE SCALE GENOMIC DNA]</scope>
    <source>
        <strain evidence="3 4">DSM 23236</strain>
    </source>
</reference>
<gene>
    <name evidence="3" type="ORF">SAMN02745857_02815</name>
</gene>
<feature type="region of interest" description="Disordered" evidence="1">
    <location>
        <begin position="354"/>
        <end position="374"/>
    </location>
</feature>
<evidence type="ECO:0000256" key="2">
    <source>
        <dbReference type="SAM" id="Phobius"/>
    </source>
</evidence>
<sequence>MSQEPRNSQADPDLAAAPDAIVIRAIRVHLPAPQPDQQQRRLQIIAAALLCAATMGVTLVLARVLNDLTDGALVALLLTAIVILVTCQLIILRLMPSQDQATNSESAAPDCAKAIALGSTLAHGDEALQAQVEAALQLAQRKLAMYTGLMPADEEIVPTSLEACLSDLQQACHNAQVVRDLSSAPSLRLKVLIATAEQTLATQQTAPSALNAHLLRGLRMLQQAITGMILICLGWYGLLTLDTLRGEAGSCDKSTAASQPCSIVATSLFPQRMAASAPSASTASAAKSQASQVAPPNTGTPKPETTATAPEPTALQSVVTPLKALFVLLTLLGALVLLQPLLSVAGMSPETWLDRLKGDKNDKPEEGKKSEGGTASNLAKLAGLAVTVAPVALMPAGLIGYGVYSLVQNTPGNTQVSQVQLDRLLSQHDEILRKLAAVPTAMPTGSPMPTDPPAASPTPATSPTPANSELLNAATALDSAARKLDGTATGLAQAAGGLDSQLQRANTQVAGQLSQTNQAIASFASSANAIHANLENTRQSVHSIASSVALLDNAVSNQKQQIFALGCGLLAADAHTRVYAVHLGGYPDLAQPLDCLPIGKNR</sequence>
<dbReference type="RefSeq" id="WP_084091443.1">
    <property type="nucleotide sequence ID" value="NZ_FWXD01000016.1"/>
</dbReference>
<accession>A0A1W1XUW9</accession>
<protein>
    <submittedName>
        <fullName evidence="3">Uncharacterized protein</fullName>
    </submittedName>
</protein>
<feature type="region of interest" description="Disordered" evidence="1">
    <location>
        <begin position="280"/>
        <end position="310"/>
    </location>
</feature>
<name>A0A1W1XUW9_9NEIS</name>
<organism evidence="3 4">
    <name type="scientific">Andreprevotia lacus DSM 23236</name>
    <dbReference type="NCBI Taxonomy" id="1121001"/>
    <lineage>
        <taxon>Bacteria</taxon>
        <taxon>Pseudomonadati</taxon>
        <taxon>Pseudomonadota</taxon>
        <taxon>Betaproteobacteria</taxon>
        <taxon>Neisseriales</taxon>
        <taxon>Chitinibacteraceae</taxon>
        <taxon>Andreprevotia</taxon>
    </lineage>
</organism>
<feature type="transmembrane region" description="Helical" evidence="2">
    <location>
        <begin position="71"/>
        <end position="92"/>
    </location>
</feature>
<feature type="transmembrane region" description="Helical" evidence="2">
    <location>
        <begin position="44"/>
        <end position="65"/>
    </location>
</feature>
<dbReference type="Proteomes" id="UP000192761">
    <property type="component" value="Unassembled WGS sequence"/>
</dbReference>
<evidence type="ECO:0000313" key="3">
    <source>
        <dbReference type="EMBL" id="SMC27318.1"/>
    </source>
</evidence>
<keyword evidence="2" id="KW-1133">Transmembrane helix</keyword>
<feature type="compositionally biased region" description="Pro residues" evidence="1">
    <location>
        <begin position="449"/>
        <end position="462"/>
    </location>
</feature>
<keyword evidence="4" id="KW-1185">Reference proteome</keyword>
<feature type="region of interest" description="Disordered" evidence="1">
    <location>
        <begin position="440"/>
        <end position="467"/>
    </location>
</feature>
<evidence type="ECO:0000256" key="1">
    <source>
        <dbReference type="SAM" id="MobiDB-lite"/>
    </source>
</evidence>
<feature type="transmembrane region" description="Helical" evidence="2">
    <location>
        <begin position="324"/>
        <end position="347"/>
    </location>
</feature>
<evidence type="ECO:0000313" key="4">
    <source>
        <dbReference type="Proteomes" id="UP000192761"/>
    </source>
</evidence>
<dbReference type="AlphaFoldDB" id="A0A1W1XUW9"/>